<dbReference type="SMART" id="SM00343">
    <property type="entry name" value="ZnF_C2HC"/>
    <property type="match status" value="2"/>
</dbReference>
<evidence type="ECO:0000313" key="4">
    <source>
        <dbReference type="EMBL" id="RHY92563.1"/>
    </source>
</evidence>
<feature type="region of interest" description="Disordered" evidence="2">
    <location>
        <begin position="1"/>
        <end position="24"/>
    </location>
</feature>
<dbReference type="GO" id="GO:0003676">
    <property type="term" value="F:nucleic acid binding"/>
    <property type="evidence" value="ECO:0007669"/>
    <property type="project" value="InterPro"/>
</dbReference>
<dbReference type="GO" id="GO:0008270">
    <property type="term" value="F:zinc ion binding"/>
    <property type="evidence" value="ECO:0007669"/>
    <property type="project" value="UniProtKB-KW"/>
</dbReference>
<dbReference type="InterPro" id="IPR036875">
    <property type="entry name" value="Znf_CCHC_sf"/>
</dbReference>
<keyword evidence="1" id="KW-0863">Zinc-finger</keyword>
<dbReference type="EMBL" id="QUTG01003226">
    <property type="protein sequence ID" value="RHY92563.1"/>
    <property type="molecule type" value="Genomic_DNA"/>
</dbReference>
<sequence length="320" mass="35341">TDPGQPNSPLEPRSASRQAMSDARKYAPKFDSVDRTIPLEHFLAKFDTIQKEYGLNDTQECMQKTLSRKMAEITDKSHRKSTETVPEYAWRIADASREAGLQANRAVVMMINGCSDAEVAACLRGASVRPETIEISLDYLIERDVDIDRRTDGNSPVQPRICMDPDDETKSGEVICVMCTMRGHSREQCPRLSWFCTMCRSKGLELSECSLSLDNGGRGPGQTRTGPGGRGGNSTCYTCGKMGHLSSGCPVNASKQCSMLAHVVAALQSWTCNKRAGYRSALKTGYRQKPGCYLPLTRGTGRVRNRAQYRSRKTMSTEEG</sequence>
<dbReference type="PROSITE" id="PS50158">
    <property type="entry name" value="ZF_CCHC"/>
    <property type="match status" value="1"/>
</dbReference>
<keyword evidence="1" id="KW-0479">Metal-binding</keyword>
<proteinExistence type="predicted"/>
<protein>
    <recommendedName>
        <fullName evidence="3">CCHC-type domain-containing protein</fullName>
    </recommendedName>
</protein>
<gene>
    <name evidence="4" type="ORF">DYB35_013631</name>
</gene>
<feature type="non-terminal residue" evidence="4">
    <location>
        <position position="1"/>
    </location>
</feature>
<keyword evidence="1" id="KW-0862">Zinc</keyword>
<feature type="domain" description="CCHC-type" evidence="3">
    <location>
        <begin position="236"/>
        <end position="250"/>
    </location>
</feature>
<dbReference type="SUPFAM" id="SSF57756">
    <property type="entry name" value="Retrovirus zinc finger-like domains"/>
    <property type="match status" value="1"/>
</dbReference>
<name>A0A418DCD0_APHAT</name>
<dbReference type="AlphaFoldDB" id="A0A418DCD0"/>
<dbReference type="Proteomes" id="UP000285712">
    <property type="component" value="Unassembled WGS sequence"/>
</dbReference>
<reference evidence="4 5" key="1">
    <citation type="submission" date="2018-08" db="EMBL/GenBank/DDBJ databases">
        <title>Aphanomyces genome sequencing and annotation.</title>
        <authorList>
            <person name="Minardi D."/>
            <person name="Oidtmann B."/>
            <person name="Van Der Giezen M."/>
            <person name="Studholme D.J."/>
        </authorList>
    </citation>
    <scope>NUCLEOTIDE SEQUENCE [LARGE SCALE GENOMIC DNA]</scope>
    <source>
        <strain evidence="4 5">Sv</strain>
    </source>
</reference>
<dbReference type="InterPro" id="IPR001878">
    <property type="entry name" value="Znf_CCHC"/>
</dbReference>
<dbReference type="Pfam" id="PF00098">
    <property type="entry name" value="zf-CCHC"/>
    <property type="match status" value="1"/>
</dbReference>
<accession>A0A418DCD0</accession>
<dbReference type="Gene3D" id="4.10.60.10">
    <property type="entry name" value="Zinc finger, CCHC-type"/>
    <property type="match status" value="1"/>
</dbReference>
<evidence type="ECO:0000259" key="3">
    <source>
        <dbReference type="PROSITE" id="PS50158"/>
    </source>
</evidence>
<dbReference type="VEuPathDB" id="FungiDB:H257_17838"/>
<evidence type="ECO:0000256" key="2">
    <source>
        <dbReference type="SAM" id="MobiDB-lite"/>
    </source>
</evidence>
<comment type="caution">
    <text evidence="4">The sequence shown here is derived from an EMBL/GenBank/DDBJ whole genome shotgun (WGS) entry which is preliminary data.</text>
</comment>
<evidence type="ECO:0000313" key="5">
    <source>
        <dbReference type="Proteomes" id="UP000285712"/>
    </source>
</evidence>
<organism evidence="4 5">
    <name type="scientific">Aphanomyces astaci</name>
    <name type="common">Crayfish plague agent</name>
    <dbReference type="NCBI Taxonomy" id="112090"/>
    <lineage>
        <taxon>Eukaryota</taxon>
        <taxon>Sar</taxon>
        <taxon>Stramenopiles</taxon>
        <taxon>Oomycota</taxon>
        <taxon>Saprolegniomycetes</taxon>
        <taxon>Saprolegniales</taxon>
        <taxon>Verrucalvaceae</taxon>
        <taxon>Aphanomyces</taxon>
    </lineage>
</organism>
<evidence type="ECO:0000256" key="1">
    <source>
        <dbReference type="PROSITE-ProRule" id="PRU00047"/>
    </source>
</evidence>